<reference evidence="7 8" key="1">
    <citation type="journal article" date="2011" name="J. Bacteriol.">
        <title>Genome sequence of 'Pedosphaera parvula' Ellin514, an aerobic Verrucomicrobial isolate from pasture soil.</title>
        <authorList>
            <person name="Kant R."/>
            <person name="van Passel M.W."/>
            <person name="Sangwan P."/>
            <person name="Palva A."/>
            <person name="Lucas S."/>
            <person name="Copeland A."/>
            <person name="Lapidus A."/>
            <person name="Glavina Del Rio T."/>
            <person name="Dalin E."/>
            <person name="Tice H."/>
            <person name="Bruce D."/>
            <person name="Goodwin L."/>
            <person name="Pitluck S."/>
            <person name="Chertkov O."/>
            <person name="Larimer F.W."/>
            <person name="Land M.L."/>
            <person name="Hauser L."/>
            <person name="Brettin T.S."/>
            <person name="Detter J.C."/>
            <person name="Han S."/>
            <person name="de Vos W.M."/>
            <person name="Janssen P.H."/>
            <person name="Smidt H."/>
        </authorList>
    </citation>
    <scope>NUCLEOTIDE SEQUENCE [LARGE SCALE GENOMIC DNA]</scope>
    <source>
        <strain evidence="7 8">Ellin514</strain>
    </source>
</reference>
<evidence type="ECO:0000259" key="6">
    <source>
        <dbReference type="PROSITE" id="PS50109"/>
    </source>
</evidence>
<sequence>MDVAEAEAVTVELRREQVNLCPLLEEVIDLYQYVAEEKKITITTEFPEICDAFVDPIRLRQVFANLLDNAIKYTAEGGSVQIKAVHEGPNIVVRIRDTGMGIAPEEQEKIWDRLYRGDKSRSQRGLGLGLSLVRAIIHAHQGRVAVESQPDQGSEFSLFIPVNPSSPAGQLRTIAAAQLAK</sequence>
<dbReference type="Pfam" id="PF02518">
    <property type="entry name" value="HATPase_c"/>
    <property type="match status" value="1"/>
</dbReference>
<dbReference type="PROSITE" id="PS50109">
    <property type="entry name" value="HIS_KIN"/>
    <property type="match status" value="1"/>
</dbReference>
<dbReference type="RefSeq" id="WP_007413049.1">
    <property type="nucleotide sequence ID" value="NZ_ABOX02000003.1"/>
</dbReference>
<dbReference type="InterPro" id="IPR005467">
    <property type="entry name" value="His_kinase_dom"/>
</dbReference>
<dbReference type="FunFam" id="3.30.565.10:FF:000006">
    <property type="entry name" value="Sensor histidine kinase WalK"/>
    <property type="match status" value="1"/>
</dbReference>
<keyword evidence="8" id="KW-1185">Reference proteome</keyword>
<dbReference type="EC" id="2.7.13.3" evidence="2"/>
<dbReference type="InterPro" id="IPR003594">
    <property type="entry name" value="HATPase_dom"/>
</dbReference>
<protein>
    <recommendedName>
        <fullName evidence="2">histidine kinase</fullName>
        <ecNumber evidence="2">2.7.13.3</ecNumber>
    </recommendedName>
</protein>
<accession>B9XB51</accession>
<keyword evidence="4 7" id="KW-0808">Transferase</keyword>
<gene>
    <name evidence="7" type="ORF">Cflav_PD5371</name>
</gene>
<dbReference type="EMBL" id="ABOX02000003">
    <property type="protein sequence ID" value="EEF62736.1"/>
    <property type="molecule type" value="Genomic_DNA"/>
</dbReference>
<evidence type="ECO:0000313" key="7">
    <source>
        <dbReference type="EMBL" id="EEF62736.1"/>
    </source>
</evidence>
<dbReference type="AlphaFoldDB" id="B9XB51"/>
<dbReference type="PANTHER" id="PTHR43547">
    <property type="entry name" value="TWO-COMPONENT HISTIDINE KINASE"/>
    <property type="match status" value="1"/>
</dbReference>
<dbReference type="GO" id="GO:0000155">
    <property type="term" value="F:phosphorelay sensor kinase activity"/>
    <property type="evidence" value="ECO:0007669"/>
    <property type="project" value="TreeGrafter"/>
</dbReference>
<evidence type="ECO:0000256" key="4">
    <source>
        <dbReference type="ARBA" id="ARBA00022679"/>
    </source>
</evidence>
<dbReference type="SMART" id="SM00387">
    <property type="entry name" value="HATPase_c"/>
    <property type="match status" value="1"/>
</dbReference>
<dbReference type="PANTHER" id="PTHR43547:SF2">
    <property type="entry name" value="HYBRID SIGNAL TRANSDUCTION HISTIDINE KINASE C"/>
    <property type="match status" value="1"/>
</dbReference>
<dbReference type="PRINTS" id="PR00344">
    <property type="entry name" value="BCTRLSENSOR"/>
</dbReference>
<evidence type="ECO:0000256" key="5">
    <source>
        <dbReference type="ARBA" id="ARBA00022777"/>
    </source>
</evidence>
<evidence type="ECO:0000256" key="2">
    <source>
        <dbReference type="ARBA" id="ARBA00012438"/>
    </source>
</evidence>
<keyword evidence="5 7" id="KW-0418">Kinase</keyword>
<dbReference type="InterPro" id="IPR036890">
    <property type="entry name" value="HATPase_C_sf"/>
</dbReference>
<evidence type="ECO:0000256" key="3">
    <source>
        <dbReference type="ARBA" id="ARBA00022553"/>
    </source>
</evidence>
<dbReference type="Proteomes" id="UP000003688">
    <property type="component" value="Unassembled WGS sequence"/>
</dbReference>
<evidence type="ECO:0000313" key="8">
    <source>
        <dbReference type="Proteomes" id="UP000003688"/>
    </source>
</evidence>
<dbReference type="STRING" id="320771.Cflav_PD5371"/>
<dbReference type="OrthoDB" id="9796330at2"/>
<name>B9XB51_PEDPL</name>
<keyword evidence="3" id="KW-0597">Phosphoprotein</keyword>
<feature type="domain" description="Histidine kinase" evidence="6">
    <location>
        <begin position="1"/>
        <end position="164"/>
    </location>
</feature>
<dbReference type="Gene3D" id="3.30.565.10">
    <property type="entry name" value="Histidine kinase-like ATPase, C-terminal domain"/>
    <property type="match status" value="1"/>
</dbReference>
<dbReference type="SUPFAM" id="SSF55874">
    <property type="entry name" value="ATPase domain of HSP90 chaperone/DNA topoisomerase II/histidine kinase"/>
    <property type="match status" value="1"/>
</dbReference>
<comment type="caution">
    <text evidence="7">The sequence shown here is derived from an EMBL/GenBank/DDBJ whole genome shotgun (WGS) entry which is preliminary data.</text>
</comment>
<comment type="catalytic activity">
    <reaction evidence="1">
        <text>ATP + protein L-histidine = ADP + protein N-phospho-L-histidine.</text>
        <dbReference type="EC" id="2.7.13.3"/>
    </reaction>
</comment>
<proteinExistence type="predicted"/>
<dbReference type="InterPro" id="IPR004358">
    <property type="entry name" value="Sig_transdc_His_kin-like_C"/>
</dbReference>
<evidence type="ECO:0000256" key="1">
    <source>
        <dbReference type="ARBA" id="ARBA00000085"/>
    </source>
</evidence>
<organism evidence="7 8">
    <name type="scientific">Pedosphaera parvula (strain Ellin514)</name>
    <dbReference type="NCBI Taxonomy" id="320771"/>
    <lineage>
        <taxon>Bacteria</taxon>
        <taxon>Pseudomonadati</taxon>
        <taxon>Verrucomicrobiota</taxon>
        <taxon>Pedosphaerae</taxon>
        <taxon>Pedosphaerales</taxon>
        <taxon>Pedosphaeraceae</taxon>
        <taxon>Pedosphaera</taxon>
    </lineage>
</organism>